<dbReference type="SMART" id="SM00382">
    <property type="entry name" value="AAA"/>
    <property type="match status" value="1"/>
</dbReference>
<dbReference type="PANTHER" id="PTHR30486:SF6">
    <property type="entry name" value="TYPE IV PILUS RETRACTATION ATPASE PILT"/>
    <property type="match status" value="1"/>
</dbReference>
<evidence type="ECO:0000313" key="3">
    <source>
        <dbReference type="EMBL" id="CAG9170053.1"/>
    </source>
</evidence>
<name>A0ABM8WRJ7_9BURK</name>
<dbReference type="InterPro" id="IPR001482">
    <property type="entry name" value="T2SS/T4SS_dom"/>
</dbReference>
<dbReference type="PANTHER" id="PTHR30486">
    <property type="entry name" value="TWITCHING MOTILITY PROTEIN PILT"/>
    <property type="match status" value="1"/>
</dbReference>
<proteinExistence type="inferred from homology"/>
<organism evidence="3 4">
    <name type="scientific">Cupriavidus pinatubonensis</name>
    <dbReference type="NCBI Taxonomy" id="248026"/>
    <lineage>
        <taxon>Bacteria</taxon>
        <taxon>Pseudomonadati</taxon>
        <taxon>Pseudomonadota</taxon>
        <taxon>Betaproteobacteria</taxon>
        <taxon>Burkholderiales</taxon>
        <taxon>Burkholderiaceae</taxon>
        <taxon>Cupriavidus</taxon>
    </lineage>
</organism>
<sequence>MSDSNFDRQGGFLISGEPARFNQDDLNRLLIHAKSVGASDIYFKSGRHVTARVHGRLVRLTTRRLEHNEVVGITCDMYGGANADLQLRMGQPIDQAYAVKVDRGMSLRFRWCATGVLVNGNFGVSIVLRELAGIPRKLDRDELHPKLLAGLFPHDGLVLVTGETGAGKSTLLASIIREIGEDPEADAHILTYEAPIEYVYDKVETLSCEIDQSAVPDHLGSFAAGIRNALRRDPDVILVGESRDAETIKASILAAQTGHLVYTTVHSNNVATTFLRLIQALPVEELHSIMGSIIDSIRVIISQQLLPSMDGKRCAVREFLVFDNAMRRELLSVASRNISMLPVRAAEMVDEHGQTMLQHAQQMADAGRIDQVYVDLIRVSQEAGVERAMQAGHAEGASHV</sequence>
<comment type="caution">
    <text evidence="3">The sequence shown here is derived from an EMBL/GenBank/DDBJ whole genome shotgun (WGS) entry which is preliminary data.</text>
</comment>
<protein>
    <recommendedName>
        <fullName evidence="2">AAA+ ATPase domain-containing protein</fullName>
    </recommendedName>
</protein>
<gene>
    <name evidence="3" type="ORF">LMG23994_01796</name>
</gene>
<keyword evidence="4" id="KW-1185">Reference proteome</keyword>
<dbReference type="Proteomes" id="UP000701702">
    <property type="component" value="Unassembled WGS sequence"/>
</dbReference>
<dbReference type="Gene3D" id="3.30.450.90">
    <property type="match status" value="1"/>
</dbReference>
<dbReference type="InterPro" id="IPR027417">
    <property type="entry name" value="P-loop_NTPase"/>
</dbReference>
<evidence type="ECO:0000259" key="2">
    <source>
        <dbReference type="SMART" id="SM00382"/>
    </source>
</evidence>
<dbReference type="EMBL" id="CAJZAF010000007">
    <property type="protein sequence ID" value="CAG9170053.1"/>
    <property type="molecule type" value="Genomic_DNA"/>
</dbReference>
<dbReference type="Pfam" id="PF00437">
    <property type="entry name" value="T2SSE"/>
    <property type="match status" value="1"/>
</dbReference>
<dbReference type="Gene3D" id="3.40.50.300">
    <property type="entry name" value="P-loop containing nucleotide triphosphate hydrolases"/>
    <property type="match status" value="1"/>
</dbReference>
<dbReference type="RefSeq" id="WP_224001454.1">
    <property type="nucleotide sequence ID" value="NZ_CAJZAF010000007.1"/>
</dbReference>
<evidence type="ECO:0000313" key="4">
    <source>
        <dbReference type="Proteomes" id="UP000701702"/>
    </source>
</evidence>
<dbReference type="InterPro" id="IPR003593">
    <property type="entry name" value="AAA+_ATPase"/>
</dbReference>
<comment type="similarity">
    <text evidence="1">Belongs to the GSP E family.</text>
</comment>
<dbReference type="SUPFAM" id="SSF52540">
    <property type="entry name" value="P-loop containing nucleoside triphosphate hydrolases"/>
    <property type="match status" value="1"/>
</dbReference>
<dbReference type="PROSITE" id="PS00675">
    <property type="entry name" value="SIGMA54_INTERACT_1"/>
    <property type="match status" value="1"/>
</dbReference>
<reference evidence="3 4" key="1">
    <citation type="submission" date="2021-08" db="EMBL/GenBank/DDBJ databases">
        <authorList>
            <person name="Peeters C."/>
        </authorList>
    </citation>
    <scope>NUCLEOTIDE SEQUENCE [LARGE SCALE GENOMIC DNA]</scope>
    <source>
        <strain evidence="3 4">LMG 23994</strain>
    </source>
</reference>
<accession>A0ABM8WRJ7</accession>
<evidence type="ECO:0000256" key="1">
    <source>
        <dbReference type="ARBA" id="ARBA00006611"/>
    </source>
</evidence>
<dbReference type="InterPro" id="IPR050921">
    <property type="entry name" value="T4SS_GSP_E_ATPase"/>
</dbReference>
<feature type="domain" description="AAA+ ATPase" evidence="2">
    <location>
        <begin position="154"/>
        <end position="284"/>
    </location>
</feature>
<dbReference type="InterPro" id="IPR025662">
    <property type="entry name" value="Sigma_54_int_dom_ATP-bd_1"/>
</dbReference>